<dbReference type="InterPro" id="IPR036291">
    <property type="entry name" value="NAD(P)-bd_dom_sf"/>
</dbReference>
<proteinExistence type="predicted"/>
<dbReference type="Proteomes" id="UP000194577">
    <property type="component" value="Unassembled WGS sequence"/>
</dbReference>
<reference evidence="3 4" key="1">
    <citation type="submission" date="2017-10" db="EMBL/GenBank/DDBJ databases">
        <title>Draft genome sequence of cellulolytic Actinomyces sp CtC72 isolated from cattle rumen fluid.</title>
        <authorList>
            <person name="Joshi A.J."/>
            <person name="Vasudevan G."/>
            <person name="Lanjekar V.B."/>
            <person name="Hivarkar S."/>
            <person name="Engineer A."/>
            <person name="Pore S.D."/>
            <person name="Dhakephalkar P.K."/>
            <person name="Dagar S."/>
        </authorList>
    </citation>
    <scope>NUCLEOTIDE SEQUENCE [LARGE SCALE GENOMIC DNA]</scope>
    <source>
        <strain evidence="4">CtC72</strain>
    </source>
</reference>
<protein>
    <recommendedName>
        <fullName evidence="2">NAD-dependent epimerase/dehydratase domain-containing protein</fullName>
    </recommendedName>
</protein>
<evidence type="ECO:0000256" key="1">
    <source>
        <dbReference type="SAM" id="MobiDB-lite"/>
    </source>
</evidence>
<dbReference type="SUPFAM" id="SSF51735">
    <property type="entry name" value="NAD(P)-binding Rossmann-fold domains"/>
    <property type="match status" value="1"/>
</dbReference>
<evidence type="ECO:0000313" key="4">
    <source>
        <dbReference type="Proteomes" id="UP000194577"/>
    </source>
</evidence>
<dbReference type="InterPro" id="IPR001509">
    <property type="entry name" value="Epimerase_deHydtase"/>
</dbReference>
<comment type="caution">
    <text evidence="3">The sequence shown here is derived from an EMBL/GenBank/DDBJ whole genome shotgun (WGS) entry which is preliminary data.</text>
</comment>
<organism evidence="3 4">
    <name type="scientific">Actinomyces ruminis</name>
    <dbReference type="NCBI Taxonomy" id="1937003"/>
    <lineage>
        <taxon>Bacteria</taxon>
        <taxon>Bacillati</taxon>
        <taxon>Actinomycetota</taxon>
        <taxon>Actinomycetes</taxon>
        <taxon>Actinomycetales</taxon>
        <taxon>Actinomycetaceae</taxon>
        <taxon>Actinomyces</taxon>
    </lineage>
</organism>
<feature type="domain" description="NAD-dependent epimerase/dehydratase" evidence="2">
    <location>
        <begin position="10"/>
        <end position="181"/>
    </location>
</feature>
<keyword evidence="4" id="KW-1185">Reference proteome</keyword>
<gene>
    <name evidence="3" type="ORF">BW737_003155</name>
</gene>
<dbReference type="Gene3D" id="3.40.50.720">
    <property type="entry name" value="NAD(P)-binding Rossmann-like Domain"/>
    <property type="match status" value="1"/>
</dbReference>
<dbReference type="PANTHER" id="PTHR48079">
    <property type="entry name" value="PROTEIN YEEZ"/>
    <property type="match status" value="1"/>
</dbReference>
<accession>A0ABX4MDF7</accession>
<dbReference type="PANTHER" id="PTHR48079:SF6">
    <property type="entry name" value="NAD(P)-BINDING DOMAIN-CONTAINING PROTEIN-RELATED"/>
    <property type="match status" value="1"/>
</dbReference>
<dbReference type="EMBL" id="MTPX02000020">
    <property type="protein sequence ID" value="PHP53371.1"/>
    <property type="molecule type" value="Genomic_DNA"/>
</dbReference>
<feature type="region of interest" description="Disordered" evidence="1">
    <location>
        <begin position="206"/>
        <end position="230"/>
    </location>
</feature>
<dbReference type="Pfam" id="PF01370">
    <property type="entry name" value="Epimerase"/>
    <property type="match status" value="1"/>
</dbReference>
<name>A0ABX4MDF7_9ACTO</name>
<evidence type="ECO:0000313" key="3">
    <source>
        <dbReference type="EMBL" id="PHP53371.1"/>
    </source>
</evidence>
<sequence length="230" mass="24229">MRDTCGVRRVLVTGAGGYLGLNLLPRLVATGWTVRALGPHRPTTEHALPVGVEWVTGSVLDEEILSEAMAGCDAVVHLAARITLRRSDPVAWRLNTRGPALVAAEARRRSIRLVHCSSVHALDCSRGGVITEDAPLSGAGRPLYDRSKAVGQRAVLAQVAKGLDAVICLPTGIIGPIDHRGSRVNGSSSPPQEALGRRWWPEASTGWMCGTSPPASRSPSTGAERAGPTC</sequence>
<dbReference type="InterPro" id="IPR051783">
    <property type="entry name" value="NAD(P)-dependent_oxidoreduct"/>
</dbReference>
<evidence type="ECO:0000259" key="2">
    <source>
        <dbReference type="Pfam" id="PF01370"/>
    </source>
</evidence>